<dbReference type="Pfam" id="PF13175">
    <property type="entry name" value="AAA_15"/>
    <property type="match status" value="1"/>
</dbReference>
<dbReference type="EMBL" id="JAKZGP010000010">
    <property type="protein sequence ID" value="MCH7408955.1"/>
    <property type="molecule type" value="Genomic_DNA"/>
</dbReference>
<dbReference type="InterPro" id="IPR051396">
    <property type="entry name" value="Bact_Antivir_Def_Nuclease"/>
</dbReference>
<dbReference type="Gene3D" id="3.40.50.300">
    <property type="entry name" value="P-loop containing nucleotide triphosphate hydrolases"/>
    <property type="match status" value="1"/>
</dbReference>
<dbReference type="SUPFAM" id="SSF52540">
    <property type="entry name" value="P-loop containing nucleoside triphosphate hydrolases"/>
    <property type="match status" value="1"/>
</dbReference>
<dbReference type="RefSeq" id="WP_241347316.1">
    <property type="nucleotide sequence ID" value="NZ_JAKZGP010000010.1"/>
</dbReference>
<proteinExistence type="predicted"/>
<gene>
    <name evidence="2" type="ORF">MM239_06085</name>
</gene>
<evidence type="ECO:0000313" key="3">
    <source>
        <dbReference type="Proteomes" id="UP001165489"/>
    </source>
</evidence>
<name>A0ABS9UYZ1_9BACT</name>
<comment type="caution">
    <text evidence="2">The sequence shown here is derived from an EMBL/GenBank/DDBJ whole genome shotgun (WGS) entry which is preliminary data.</text>
</comment>
<accession>A0ABS9UYZ1</accession>
<protein>
    <submittedName>
        <fullName evidence="2">ATP-binding protein</fullName>
    </submittedName>
</protein>
<dbReference type="Proteomes" id="UP001165489">
    <property type="component" value="Unassembled WGS sequence"/>
</dbReference>
<keyword evidence="3" id="KW-1185">Reference proteome</keyword>
<evidence type="ECO:0000259" key="1">
    <source>
        <dbReference type="Pfam" id="PF13175"/>
    </source>
</evidence>
<dbReference type="InterPro" id="IPR041685">
    <property type="entry name" value="AAA_GajA/Old/RecF-like"/>
</dbReference>
<keyword evidence="2" id="KW-0547">Nucleotide-binding</keyword>
<feature type="domain" description="Endonuclease GajA/Old nuclease/RecF-like AAA" evidence="1">
    <location>
        <begin position="10"/>
        <end position="364"/>
    </location>
</feature>
<evidence type="ECO:0000313" key="2">
    <source>
        <dbReference type="EMBL" id="MCH7408955.1"/>
    </source>
</evidence>
<keyword evidence="2" id="KW-0067">ATP-binding</keyword>
<organism evidence="2 3">
    <name type="scientific">Belliella filtrata</name>
    <dbReference type="NCBI Taxonomy" id="2923435"/>
    <lineage>
        <taxon>Bacteria</taxon>
        <taxon>Pseudomonadati</taxon>
        <taxon>Bacteroidota</taxon>
        <taxon>Cytophagia</taxon>
        <taxon>Cytophagales</taxon>
        <taxon>Cyclobacteriaceae</taxon>
        <taxon>Belliella</taxon>
    </lineage>
</organism>
<sequence length="640" mass="73993">MIIGTIVRNIKTYSGINYLPLTFGQTFNGLVGNNGIGKSSILEALDCFFNLRQWNYNIVTKKSGVVTTRPHIVPVFLFKIEEALFENIDIAKKLSDYVWGLEESDILSQNRDQFKTFSEQLAILKRNYNQENCLLLPIGITHDNNVSLSFFNTKKLGELFIEDFDKVQHGINDEQIKLFEPLLTELKGLIEYIYIPKDIDPDNFTQLETKEIQSLMGETLTEIVEKCVPQSKIQEINQNLNSFIESLTTVLEDYSFRTVGERQVNLRKHDVYKLIVEAYFKIRKLHKSESGHWLEMSVLSSGEKQKAIIELAYHFLKSYRKDTNKIILAIDEPESSLHMSACYDQFNKLFELSLLCKQLIFTTHWYGFIPTVEEGSVCVISKNEKGHLFDLVSVSSYREEVKQAVKSSKGKLPYDIRLKSINDFTQSVVTSILTNEPFNWLICEGSSEKIYFEKYFADIKKDKKLRIIPVGGATEIKRIYNNLQVAYEDFKKEIQGKVILVSDTDAELVQYPTRDELKNLLCFRIVNIEKDKKTVLVKIDSNPVSPKTEIEDALNGNLFFETLLEFRETFPELENIIKDISEPTEDASYYALDLSLSKQKILENFFNAGNNKFDFANKYVSKMNDEYIVPDWIDNLKKLF</sequence>
<dbReference type="PANTHER" id="PTHR43581">
    <property type="entry name" value="ATP/GTP PHOSPHATASE"/>
    <property type="match status" value="1"/>
</dbReference>
<dbReference type="InterPro" id="IPR027417">
    <property type="entry name" value="P-loop_NTPase"/>
</dbReference>
<reference evidence="2" key="1">
    <citation type="submission" date="2022-03" db="EMBL/GenBank/DDBJ databases">
        <title>De novo assembled genomes of Belliella spp. (Cyclobacteriaceae) strains.</title>
        <authorList>
            <person name="Szabo A."/>
            <person name="Korponai K."/>
            <person name="Felfoldi T."/>
        </authorList>
    </citation>
    <scope>NUCLEOTIDE SEQUENCE</scope>
    <source>
        <strain evidence="2">DSM 111904</strain>
    </source>
</reference>
<dbReference type="PANTHER" id="PTHR43581:SF4">
    <property type="entry name" value="ATP_GTP PHOSPHATASE"/>
    <property type="match status" value="1"/>
</dbReference>
<dbReference type="GO" id="GO:0005524">
    <property type="term" value="F:ATP binding"/>
    <property type="evidence" value="ECO:0007669"/>
    <property type="project" value="UniProtKB-KW"/>
</dbReference>